<dbReference type="GeneID" id="89926402"/>
<dbReference type="PROSITE" id="PS51767">
    <property type="entry name" value="PEPTIDASE_A1"/>
    <property type="match status" value="1"/>
</dbReference>
<evidence type="ECO:0000313" key="6">
    <source>
        <dbReference type="Proteomes" id="UP001337655"/>
    </source>
</evidence>
<dbReference type="GO" id="GO:0006508">
    <property type="term" value="P:proteolysis"/>
    <property type="evidence" value="ECO:0007669"/>
    <property type="project" value="InterPro"/>
</dbReference>
<dbReference type="GO" id="GO:0000324">
    <property type="term" value="C:fungal-type vacuole"/>
    <property type="evidence" value="ECO:0007669"/>
    <property type="project" value="TreeGrafter"/>
</dbReference>
<evidence type="ECO:0000313" key="5">
    <source>
        <dbReference type="EMBL" id="KAK5170470.1"/>
    </source>
</evidence>
<dbReference type="GO" id="GO:0004190">
    <property type="term" value="F:aspartic-type endopeptidase activity"/>
    <property type="evidence" value="ECO:0007669"/>
    <property type="project" value="InterPro"/>
</dbReference>
<keyword evidence="6" id="KW-1185">Reference proteome</keyword>
<dbReference type="Gene3D" id="2.40.70.10">
    <property type="entry name" value="Acid Proteases"/>
    <property type="match status" value="2"/>
</dbReference>
<dbReference type="PANTHER" id="PTHR47966:SF51">
    <property type="entry name" value="BETA-SITE APP-CLEAVING ENZYME, ISOFORM A-RELATED"/>
    <property type="match status" value="1"/>
</dbReference>
<dbReference type="InterPro" id="IPR034164">
    <property type="entry name" value="Pepsin-like_dom"/>
</dbReference>
<feature type="region of interest" description="Disordered" evidence="2">
    <location>
        <begin position="599"/>
        <end position="619"/>
    </location>
</feature>
<proteinExistence type="inferred from homology"/>
<protein>
    <recommendedName>
        <fullName evidence="4">Peptidase A1 domain-containing protein</fullName>
    </recommendedName>
</protein>
<feature type="region of interest" description="Disordered" evidence="2">
    <location>
        <begin position="512"/>
        <end position="534"/>
    </location>
</feature>
<dbReference type="InterPro" id="IPR033121">
    <property type="entry name" value="PEPTIDASE_A1"/>
</dbReference>
<keyword evidence="3" id="KW-0472">Membrane</keyword>
<dbReference type="RefSeq" id="XP_064659668.1">
    <property type="nucleotide sequence ID" value="XM_064802307.1"/>
</dbReference>
<feature type="compositionally biased region" description="Low complexity" evidence="2">
    <location>
        <begin position="50"/>
        <end position="63"/>
    </location>
</feature>
<dbReference type="EMBL" id="JAVRRT010000007">
    <property type="protein sequence ID" value="KAK5170470.1"/>
    <property type="molecule type" value="Genomic_DNA"/>
</dbReference>
<gene>
    <name evidence="5" type="ORF">LTR77_005058</name>
</gene>
<sequence>MKGLKLRACAVQPLGLLMLTFASLSTALSLPSWPRPTSLRGSDLQRRQRSNSSTPSAISIAPSQYWEGNDGPWSTFPLQIGSGSVGGLQNVRVLVSTAATAIWTIGAEGCPNGYVNSCPDSRGGLFLRNQSLTWAPDSIFQTGLEMNLGLDSSGYVGFDVATLGWQGSGAEVTDQHATVWNMADPRYWIGVFGMNPRPTNLSDFNDPQTSFMQKLFESKKIPSVSYGYTAGNQYRADGYYGSLTLGGYDPNRFVENDVSFPFDEDISRDLSVNLHSITTSTGLPSDLLPDGSISIFIDSTVPEIWLPESACNAFESAFGLTYNTSIGRYLVSSSTRQRLLSENPDVTFTIGPINGGSKGKTVDITLPYRAFDLHLSFPIIPNDYNGTTHYFPLQRAANDTQYTLGRTFLQEAYLIADYEHQNFSISQCDWSQKAAGNDQDVVSIISPQLKASQSSSNPDSDSSLSAGAIAGVAIGVVALIAVLGAALVFIRRRKKADKKRAAELEAKENFADEDSAEPKVGPISEPIGGELGGGEIHEAPLTQMRPEMESGRDGVEKYGYSEMDGRGHVIEMDGKGYTAEMPGSAAVLEMPGSEGRVFERDLKRGARPPPDEKSEGGWI</sequence>
<dbReference type="CDD" id="cd05471">
    <property type="entry name" value="pepsin_like"/>
    <property type="match status" value="1"/>
</dbReference>
<dbReference type="Pfam" id="PF00026">
    <property type="entry name" value="Asp"/>
    <property type="match status" value="1"/>
</dbReference>
<comment type="caution">
    <text evidence="5">The sequence shown here is derived from an EMBL/GenBank/DDBJ whole genome shotgun (WGS) entry which is preliminary data.</text>
</comment>
<dbReference type="SUPFAM" id="SSF50630">
    <property type="entry name" value="Acid proteases"/>
    <property type="match status" value="1"/>
</dbReference>
<dbReference type="Proteomes" id="UP001337655">
    <property type="component" value="Unassembled WGS sequence"/>
</dbReference>
<evidence type="ECO:0000256" key="2">
    <source>
        <dbReference type="SAM" id="MobiDB-lite"/>
    </source>
</evidence>
<accession>A0AAV9PBM0</accession>
<evidence type="ECO:0000256" key="3">
    <source>
        <dbReference type="SAM" id="Phobius"/>
    </source>
</evidence>
<dbReference type="InterPro" id="IPR001461">
    <property type="entry name" value="Aspartic_peptidase_A1"/>
</dbReference>
<feature type="region of interest" description="Disordered" evidence="2">
    <location>
        <begin position="33"/>
        <end position="65"/>
    </location>
</feature>
<evidence type="ECO:0000259" key="4">
    <source>
        <dbReference type="PROSITE" id="PS51767"/>
    </source>
</evidence>
<keyword evidence="3" id="KW-1133">Transmembrane helix</keyword>
<evidence type="ECO:0000256" key="1">
    <source>
        <dbReference type="ARBA" id="ARBA00007447"/>
    </source>
</evidence>
<keyword evidence="3" id="KW-0812">Transmembrane</keyword>
<comment type="similarity">
    <text evidence="1">Belongs to the peptidase A1 family.</text>
</comment>
<feature type="transmembrane region" description="Helical" evidence="3">
    <location>
        <begin position="464"/>
        <end position="490"/>
    </location>
</feature>
<dbReference type="AlphaFoldDB" id="A0AAV9PBM0"/>
<name>A0AAV9PBM0_9PEZI</name>
<dbReference type="PANTHER" id="PTHR47966">
    <property type="entry name" value="BETA-SITE APP-CLEAVING ENZYME, ISOFORM A-RELATED"/>
    <property type="match status" value="1"/>
</dbReference>
<organism evidence="5 6">
    <name type="scientific">Saxophila tyrrhenica</name>
    <dbReference type="NCBI Taxonomy" id="1690608"/>
    <lineage>
        <taxon>Eukaryota</taxon>
        <taxon>Fungi</taxon>
        <taxon>Dikarya</taxon>
        <taxon>Ascomycota</taxon>
        <taxon>Pezizomycotina</taxon>
        <taxon>Dothideomycetes</taxon>
        <taxon>Dothideomycetidae</taxon>
        <taxon>Mycosphaerellales</taxon>
        <taxon>Extremaceae</taxon>
        <taxon>Saxophila</taxon>
    </lineage>
</organism>
<feature type="domain" description="Peptidase A1" evidence="4">
    <location>
        <begin position="76"/>
        <end position="426"/>
    </location>
</feature>
<dbReference type="InterPro" id="IPR021109">
    <property type="entry name" value="Peptidase_aspartic_dom_sf"/>
</dbReference>
<reference evidence="5 6" key="1">
    <citation type="submission" date="2023-08" db="EMBL/GenBank/DDBJ databases">
        <title>Black Yeasts Isolated from many extreme environments.</title>
        <authorList>
            <person name="Coleine C."/>
            <person name="Stajich J.E."/>
            <person name="Selbmann L."/>
        </authorList>
    </citation>
    <scope>NUCLEOTIDE SEQUENCE [LARGE SCALE GENOMIC DNA]</scope>
    <source>
        <strain evidence="5 6">CCFEE 5935</strain>
    </source>
</reference>